<evidence type="ECO:0000313" key="3">
    <source>
        <dbReference type="EMBL" id="MDQ0395870.1"/>
    </source>
</evidence>
<evidence type="ECO:0000256" key="1">
    <source>
        <dbReference type="SAM" id="MobiDB-lite"/>
    </source>
</evidence>
<keyword evidence="4" id="KW-1185">Reference proteome</keyword>
<evidence type="ECO:0000313" key="4">
    <source>
        <dbReference type="Proteomes" id="UP001237448"/>
    </source>
</evidence>
<feature type="domain" description="Extensin-like C-terminal" evidence="2">
    <location>
        <begin position="146"/>
        <end position="328"/>
    </location>
</feature>
<reference evidence="3 4" key="1">
    <citation type="submission" date="2023-07" db="EMBL/GenBank/DDBJ databases">
        <title>Genomic Encyclopedia of Type Strains, Phase IV (KMG-IV): sequencing the most valuable type-strain genomes for metagenomic binning, comparative biology and taxonomic classification.</title>
        <authorList>
            <person name="Goeker M."/>
        </authorList>
    </citation>
    <scope>NUCLEOTIDE SEQUENCE [LARGE SCALE GENOMIC DNA]</scope>
    <source>
        <strain evidence="3 4">DSM 5896</strain>
    </source>
</reference>
<feature type="compositionally biased region" description="Basic and acidic residues" evidence="1">
    <location>
        <begin position="120"/>
        <end position="131"/>
    </location>
</feature>
<dbReference type="RefSeq" id="WP_307435211.1">
    <property type="nucleotide sequence ID" value="NZ_JAUSVK010000001.1"/>
</dbReference>
<feature type="compositionally biased region" description="Polar residues" evidence="1">
    <location>
        <begin position="1"/>
        <end position="10"/>
    </location>
</feature>
<organism evidence="3 4">
    <name type="scientific">Labrys monachus</name>
    <dbReference type="NCBI Taxonomy" id="217067"/>
    <lineage>
        <taxon>Bacteria</taxon>
        <taxon>Pseudomonadati</taxon>
        <taxon>Pseudomonadota</taxon>
        <taxon>Alphaproteobacteria</taxon>
        <taxon>Hyphomicrobiales</taxon>
        <taxon>Xanthobacteraceae</taxon>
        <taxon>Labrys</taxon>
    </lineage>
</organism>
<comment type="caution">
    <text evidence="3">The sequence shown here is derived from an EMBL/GenBank/DDBJ whole genome shotgun (WGS) entry which is preliminary data.</text>
</comment>
<evidence type="ECO:0000259" key="2">
    <source>
        <dbReference type="Pfam" id="PF06904"/>
    </source>
</evidence>
<sequence>MAGRQPTQPAETDRPFGPGRPGAPFPRDVAARAVRLLPVLLILALPAAAPAQTASPPLPPPRPETFGPAAPRPEPFGPDRPPHAIQGPPMPAPPAPAAEGPPAPPPRPDAAPAAPAPEAKPPESKPPESKPAEAAPQAPAAPPGPDCLTRLRDRGLAAETATVPADPDNPACTIDTPVTLTAMSLPGGRVELPDRPTIACTTAETFADFLSGFMAPLAKGTYGDTIVSVGTGPGFECRPRDGVKGAKLSAHGQGLAIDVAQFRLSGGRTYHVGDFADERDRVFDRAFRAGACGYFHTALGPGADASHATHWHMDLEPRGTSGTSRFCQ</sequence>
<feature type="compositionally biased region" description="Pro residues" evidence="1">
    <location>
        <begin position="88"/>
        <end position="119"/>
    </location>
</feature>
<proteinExistence type="predicted"/>
<name>A0ABU0FMN7_9HYPH</name>
<dbReference type="EMBL" id="JAUSVK010000001">
    <property type="protein sequence ID" value="MDQ0395870.1"/>
    <property type="molecule type" value="Genomic_DNA"/>
</dbReference>
<dbReference type="InterPro" id="IPR009683">
    <property type="entry name" value="Extensin-like_C"/>
</dbReference>
<protein>
    <recommendedName>
        <fullName evidence="2">Extensin-like C-terminal domain-containing protein</fullName>
    </recommendedName>
</protein>
<accession>A0ABU0FMN7</accession>
<gene>
    <name evidence="3" type="ORF">J3R73_005662</name>
</gene>
<dbReference type="PRINTS" id="PR01217">
    <property type="entry name" value="PRICHEXTENSN"/>
</dbReference>
<dbReference type="Proteomes" id="UP001237448">
    <property type="component" value="Unassembled WGS sequence"/>
</dbReference>
<feature type="compositionally biased region" description="Pro residues" evidence="1">
    <location>
        <begin position="70"/>
        <end position="79"/>
    </location>
</feature>
<dbReference type="Pfam" id="PF06904">
    <property type="entry name" value="Extensin-like_C"/>
    <property type="match status" value="1"/>
</dbReference>
<feature type="region of interest" description="Disordered" evidence="1">
    <location>
        <begin position="1"/>
        <end position="26"/>
    </location>
</feature>
<feature type="region of interest" description="Disordered" evidence="1">
    <location>
        <begin position="50"/>
        <end position="150"/>
    </location>
</feature>